<dbReference type="AlphaFoldDB" id="A0A6M2DQ05"/>
<keyword evidence="2" id="KW-0560">Oxidoreductase</keyword>
<evidence type="ECO:0000313" key="4">
    <source>
        <dbReference type="EMBL" id="NOV47994.1"/>
    </source>
</evidence>
<dbReference type="Gene3D" id="3.40.50.720">
    <property type="entry name" value="NAD(P)-binding Rossmann-like Domain"/>
    <property type="match status" value="1"/>
</dbReference>
<protein>
    <recommendedName>
        <fullName evidence="5">C-factor</fullName>
    </recommendedName>
</protein>
<evidence type="ECO:0000256" key="2">
    <source>
        <dbReference type="ARBA" id="ARBA00023002"/>
    </source>
</evidence>
<dbReference type="GO" id="GO:0005737">
    <property type="term" value="C:cytoplasm"/>
    <property type="evidence" value="ECO:0007669"/>
    <property type="project" value="TreeGrafter"/>
</dbReference>
<evidence type="ECO:0000256" key="1">
    <source>
        <dbReference type="ARBA" id="ARBA00022857"/>
    </source>
</evidence>
<dbReference type="InterPro" id="IPR051468">
    <property type="entry name" value="Fungal_SecMetab_SDRs"/>
</dbReference>
<dbReference type="Pfam" id="PF00106">
    <property type="entry name" value="adh_short"/>
    <property type="match status" value="1"/>
</dbReference>
<comment type="similarity">
    <text evidence="3">Belongs to the short-chain dehydrogenases/reductases (SDR) family.</text>
</comment>
<dbReference type="SUPFAM" id="SSF51735">
    <property type="entry name" value="NAD(P)-binding Rossmann-fold domains"/>
    <property type="match status" value="1"/>
</dbReference>
<dbReference type="PRINTS" id="PR00080">
    <property type="entry name" value="SDRFAMILY"/>
</dbReference>
<organism evidence="4">
    <name type="scientific">Xenopsylla cheopis</name>
    <name type="common">Oriental rat flea</name>
    <name type="synonym">Pulex cheopis</name>
    <dbReference type="NCBI Taxonomy" id="163159"/>
    <lineage>
        <taxon>Eukaryota</taxon>
        <taxon>Metazoa</taxon>
        <taxon>Ecdysozoa</taxon>
        <taxon>Arthropoda</taxon>
        <taxon>Hexapoda</taxon>
        <taxon>Insecta</taxon>
        <taxon>Pterygota</taxon>
        <taxon>Neoptera</taxon>
        <taxon>Endopterygota</taxon>
        <taxon>Siphonaptera</taxon>
        <taxon>Pulicidae</taxon>
        <taxon>Xenopsyllinae</taxon>
        <taxon>Xenopsylla</taxon>
    </lineage>
</organism>
<dbReference type="PANTHER" id="PTHR43544">
    <property type="entry name" value="SHORT-CHAIN DEHYDROGENASE/REDUCTASE"/>
    <property type="match status" value="1"/>
</dbReference>
<dbReference type="PRINTS" id="PR00081">
    <property type="entry name" value="GDHRDH"/>
</dbReference>
<dbReference type="CDD" id="cd05325">
    <property type="entry name" value="carb_red_sniffer_like_SDR_c"/>
    <property type="match status" value="1"/>
</dbReference>
<evidence type="ECO:0000256" key="3">
    <source>
        <dbReference type="RuleBase" id="RU000363"/>
    </source>
</evidence>
<evidence type="ECO:0008006" key="5">
    <source>
        <dbReference type="Google" id="ProtNLM"/>
    </source>
</evidence>
<dbReference type="PANTHER" id="PTHR43544:SF7">
    <property type="entry name" value="NADB-LER2"/>
    <property type="match status" value="1"/>
</dbReference>
<name>A0A6M2DQ05_XENCH</name>
<dbReference type="GO" id="GO:0004090">
    <property type="term" value="F:carbonyl reductase (NADPH) activity"/>
    <property type="evidence" value="ECO:0007669"/>
    <property type="project" value="TreeGrafter"/>
</dbReference>
<sequence length="246" mass="26396">MKSILITGCNRGLGLGLVKSVLKELNPKHIIATCRNVNSAGELQDIASKHQNVHIVELDVKNTESYNAVVETVSKIVGEDGLNVLFNNAGVSPRSTRLAFTEVDKMMDTFLVNTVAPVMLTKAFLPLLKKASDMNSTLPMGIARAAIINMSSALGSISENESGGLYPYRCAKAALNAATKSMSIDLKSDNILAVNMHPGWVKTDMGGKNAPLDVEDSVVGIVKTLAKLNEKDNGGFVQYDGKHLPW</sequence>
<dbReference type="InterPro" id="IPR036291">
    <property type="entry name" value="NAD(P)-bd_dom_sf"/>
</dbReference>
<accession>A0A6M2DQ05</accession>
<reference evidence="4" key="1">
    <citation type="submission" date="2020-03" db="EMBL/GenBank/DDBJ databases">
        <title>Transcriptomic Profiling of the Digestive Tract of the Rat Flea, Xenopsylla cheopis, Following Blood Feeding and Infection with Yersinia pestis.</title>
        <authorList>
            <person name="Bland D.M."/>
            <person name="Martens C.A."/>
            <person name="Virtaneva K."/>
            <person name="Kanakabandi K."/>
            <person name="Long D."/>
            <person name="Rosenke R."/>
            <person name="Saturday G.A."/>
            <person name="Hoyt F.H."/>
            <person name="Bruno D.P."/>
            <person name="Ribeiro J.M.C."/>
            <person name="Hinnebusch J."/>
        </authorList>
    </citation>
    <scope>NUCLEOTIDE SEQUENCE</scope>
</reference>
<keyword evidence="1" id="KW-0521">NADP</keyword>
<dbReference type="EMBL" id="GIIL01004268">
    <property type="protein sequence ID" value="NOV47994.1"/>
    <property type="molecule type" value="Transcribed_RNA"/>
</dbReference>
<dbReference type="InterPro" id="IPR002347">
    <property type="entry name" value="SDR_fam"/>
</dbReference>
<proteinExistence type="inferred from homology"/>